<protein>
    <submittedName>
        <fullName evidence="1">Uncharacterized protein</fullName>
    </submittedName>
</protein>
<organism evidence="1 2">
    <name type="scientific">Geodermatophilus aquaeductus</name>
    <dbReference type="NCBI Taxonomy" id="1564161"/>
    <lineage>
        <taxon>Bacteria</taxon>
        <taxon>Bacillati</taxon>
        <taxon>Actinomycetota</taxon>
        <taxon>Actinomycetes</taxon>
        <taxon>Geodermatophilales</taxon>
        <taxon>Geodermatophilaceae</taxon>
        <taxon>Geodermatophilus</taxon>
    </lineage>
</organism>
<dbReference type="Proteomes" id="UP000317484">
    <property type="component" value="Unassembled WGS sequence"/>
</dbReference>
<dbReference type="AlphaFoldDB" id="A0A521FHV6"/>
<keyword evidence="2" id="KW-1185">Reference proteome</keyword>
<accession>A0A521FHV6</accession>
<proteinExistence type="predicted"/>
<evidence type="ECO:0000313" key="2">
    <source>
        <dbReference type="Proteomes" id="UP000317484"/>
    </source>
</evidence>
<sequence length="44" mass="4668">MRLLKLSEAQVRWRRSGAGSAAAEPAVDIPDMIPMSALTSDDGP</sequence>
<gene>
    <name evidence="1" type="ORF">SAMN06273567_10911</name>
</gene>
<dbReference type="EMBL" id="FXTJ01000009">
    <property type="protein sequence ID" value="SMO95574.1"/>
    <property type="molecule type" value="Genomic_DNA"/>
</dbReference>
<name>A0A521FHV6_9ACTN</name>
<evidence type="ECO:0000313" key="1">
    <source>
        <dbReference type="EMBL" id="SMO95574.1"/>
    </source>
</evidence>
<reference evidence="1 2" key="1">
    <citation type="submission" date="2017-05" db="EMBL/GenBank/DDBJ databases">
        <authorList>
            <person name="Varghese N."/>
            <person name="Submissions S."/>
        </authorList>
    </citation>
    <scope>NUCLEOTIDE SEQUENCE [LARGE SCALE GENOMIC DNA]</scope>
    <source>
        <strain evidence="1 2">DSM 46834</strain>
    </source>
</reference>